<dbReference type="Proteomes" id="UP000199495">
    <property type="component" value="Unassembled WGS sequence"/>
</dbReference>
<dbReference type="AlphaFoldDB" id="A0A1G7UL45"/>
<evidence type="ECO:0000256" key="1">
    <source>
        <dbReference type="SAM" id="MobiDB-lite"/>
    </source>
</evidence>
<protein>
    <submittedName>
        <fullName evidence="3">Uncharacterized protein</fullName>
    </submittedName>
</protein>
<feature type="chain" id="PRO_5011746978" evidence="2">
    <location>
        <begin position="22"/>
        <end position="228"/>
    </location>
</feature>
<keyword evidence="4" id="KW-1185">Reference proteome</keyword>
<feature type="signal peptide" evidence="2">
    <location>
        <begin position="1"/>
        <end position="21"/>
    </location>
</feature>
<feature type="compositionally biased region" description="Low complexity" evidence="1">
    <location>
        <begin position="91"/>
        <end position="108"/>
    </location>
</feature>
<gene>
    <name evidence="3" type="ORF">SAMN04487974_103122</name>
</gene>
<reference evidence="3 4" key="1">
    <citation type="submission" date="2016-10" db="EMBL/GenBank/DDBJ databases">
        <authorList>
            <person name="de Groot N.N."/>
        </authorList>
    </citation>
    <scope>NUCLEOTIDE SEQUENCE [LARGE SCALE GENOMIC DNA]</scope>
    <source>
        <strain evidence="3 4">CGMCC 1.10267</strain>
    </source>
</reference>
<dbReference type="RefSeq" id="WP_090594059.1">
    <property type="nucleotide sequence ID" value="NZ_FNCS01000003.1"/>
</dbReference>
<proteinExistence type="predicted"/>
<evidence type="ECO:0000256" key="2">
    <source>
        <dbReference type="SAM" id="SignalP"/>
    </source>
</evidence>
<evidence type="ECO:0000313" key="3">
    <source>
        <dbReference type="EMBL" id="SDG47951.1"/>
    </source>
</evidence>
<name>A0A1G7UL45_9HYPH</name>
<feature type="compositionally biased region" description="Gly residues" evidence="1">
    <location>
        <begin position="79"/>
        <end position="90"/>
    </location>
</feature>
<evidence type="ECO:0000313" key="4">
    <source>
        <dbReference type="Proteomes" id="UP000199495"/>
    </source>
</evidence>
<keyword evidence="2" id="KW-0732">Signal</keyword>
<dbReference type="EMBL" id="FNCS01000003">
    <property type="protein sequence ID" value="SDG47951.1"/>
    <property type="molecule type" value="Genomic_DNA"/>
</dbReference>
<feature type="region of interest" description="Disordered" evidence="1">
    <location>
        <begin position="75"/>
        <end position="113"/>
    </location>
</feature>
<accession>A0A1G7UL45</accession>
<sequence>MKRRVTGIFVAALVLASPVVAQRIELDGSSANGLRIGPSDTTIERAMEGGATVDIGDDGIAVDAGGSVRLGVDERSETVGGGISLGGGGAEEAASSSPRSAPEGASSGTTDDVTAEPDAAELHAPLSQMRLPSDPAEAADCLEADVFAQHRDAFMEAEMPEASVYIRRVDVSVCGYEPSRELMTYLNTMPDIRAGLEQMLIDPEQIVSAGWTDDAGLLIYTIDPAAIP</sequence>
<organism evidence="3 4">
    <name type="scientific">Pelagibacterium luteolum</name>
    <dbReference type="NCBI Taxonomy" id="440168"/>
    <lineage>
        <taxon>Bacteria</taxon>
        <taxon>Pseudomonadati</taxon>
        <taxon>Pseudomonadota</taxon>
        <taxon>Alphaproteobacteria</taxon>
        <taxon>Hyphomicrobiales</taxon>
        <taxon>Devosiaceae</taxon>
        <taxon>Pelagibacterium</taxon>
    </lineage>
</organism>